<keyword evidence="3 6" id="KW-0238">DNA-binding</keyword>
<evidence type="ECO:0000256" key="2">
    <source>
        <dbReference type="ARBA" id="ARBA00006503"/>
    </source>
</evidence>
<evidence type="ECO:0000256" key="7">
    <source>
        <dbReference type="RuleBase" id="RU000682"/>
    </source>
</evidence>
<dbReference type="CDD" id="cd00086">
    <property type="entry name" value="homeodomain"/>
    <property type="match status" value="1"/>
</dbReference>
<protein>
    <recommendedName>
        <fullName evidence="9">Homeobox domain-containing protein</fullName>
    </recommendedName>
</protein>
<dbReference type="InterPro" id="IPR001356">
    <property type="entry name" value="HD"/>
</dbReference>
<dbReference type="PROSITE" id="PS00027">
    <property type="entry name" value="HOMEOBOX_1"/>
    <property type="match status" value="1"/>
</dbReference>
<keyword evidence="5 6" id="KW-0539">Nucleus</keyword>
<evidence type="ECO:0000256" key="6">
    <source>
        <dbReference type="PROSITE-ProRule" id="PRU00108"/>
    </source>
</evidence>
<feature type="compositionally biased region" description="Basic and acidic residues" evidence="8">
    <location>
        <begin position="1"/>
        <end position="17"/>
    </location>
</feature>
<evidence type="ECO:0000313" key="11">
    <source>
        <dbReference type="Proteomes" id="UP000069940"/>
    </source>
</evidence>
<feature type="region of interest" description="Disordered" evidence="8">
    <location>
        <begin position="1"/>
        <end position="23"/>
    </location>
</feature>
<reference evidence="11" key="1">
    <citation type="journal article" date="2015" name="Proc. Natl. Acad. Sci. U.S.A.">
        <title>Genome sequence of the Asian Tiger mosquito, Aedes albopictus, reveals insights into its biology, genetics, and evolution.</title>
        <authorList>
            <person name="Chen X.G."/>
            <person name="Jiang X."/>
            <person name="Gu J."/>
            <person name="Xu M."/>
            <person name="Wu Y."/>
            <person name="Deng Y."/>
            <person name="Zhang C."/>
            <person name="Bonizzoni M."/>
            <person name="Dermauw W."/>
            <person name="Vontas J."/>
            <person name="Armbruster P."/>
            <person name="Huang X."/>
            <person name="Yang Y."/>
            <person name="Zhang H."/>
            <person name="He W."/>
            <person name="Peng H."/>
            <person name="Liu Y."/>
            <person name="Wu K."/>
            <person name="Chen J."/>
            <person name="Lirakis M."/>
            <person name="Topalis P."/>
            <person name="Van Leeuwen T."/>
            <person name="Hall A.B."/>
            <person name="Jiang X."/>
            <person name="Thorpe C."/>
            <person name="Mueller R.L."/>
            <person name="Sun C."/>
            <person name="Waterhouse R.M."/>
            <person name="Yan G."/>
            <person name="Tu Z.J."/>
            <person name="Fang X."/>
            <person name="James A.A."/>
        </authorList>
    </citation>
    <scope>NUCLEOTIDE SEQUENCE [LARGE SCALE GENOMIC DNA]</scope>
    <source>
        <strain evidence="11">Foshan</strain>
    </source>
</reference>
<dbReference type="SMART" id="SM00389">
    <property type="entry name" value="HOX"/>
    <property type="match status" value="1"/>
</dbReference>
<keyword evidence="4 6" id="KW-0371">Homeobox</keyword>
<comment type="similarity">
    <text evidence="2">Belongs to the paired homeobox family. Bicoid subfamily.</text>
</comment>
<dbReference type="PANTHER" id="PTHR46643">
    <property type="entry name" value="HOMEOBOX PROTEIN GOOSECOID-RELATED"/>
    <property type="match status" value="1"/>
</dbReference>
<evidence type="ECO:0000256" key="1">
    <source>
        <dbReference type="ARBA" id="ARBA00004123"/>
    </source>
</evidence>
<feature type="region of interest" description="Disordered" evidence="8">
    <location>
        <begin position="258"/>
        <end position="277"/>
    </location>
</feature>
<feature type="compositionally biased region" description="Acidic residues" evidence="8">
    <location>
        <begin position="266"/>
        <end position="277"/>
    </location>
</feature>
<name>A0ABM1XS73_AEDAL</name>
<dbReference type="PANTHER" id="PTHR46643:SF1">
    <property type="entry name" value="HOMEOBOX PROTEIN GOOSECOID-2"/>
    <property type="match status" value="1"/>
</dbReference>
<dbReference type="EnsemblMetazoa" id="AALFPA23_002346.R2137">
    <property type="protein sequence ID" value="AALFPA23_002346.P2137"/>
    <property type="gene ID" value="AALFPA23_002346"/>
</dbReference>
<dbReference type="SUPFAM" id="SSF46689">
    <property type="entry name" value="Homeodomain-like"/>
    <property type="match status" value="1"/>
</dbReference>
<evidence type="ECO:0000259" key="9">
    <source>
        <dbReference type="PROSITE" id="PS50071"/>
    </source>
</evidence>
<feature type="DNA-binding region" description="Homeobox" evidence="6">
    <location>
        <begin position="155"/>
        <end position="214"/>
    </location>
</feature>
<proteinExistence type="inferred from homology"/>
<evidence type="ECO:0000313" key="10">
    <source>
        <dbReference type="EnsemblMetazoa" id="AALFPA23_002346.P2137"/>
    </source>
</evidence>
<accession>A0ABM1XS73</accession>
<organism evidence="10 11">
    <name type="scientific">Aedes albopictus</name>
    <name type="common">Asian tiger mosquito</name>
    <name type="synonym">Stegomyia albopicta</name>
    <dbReference type="NCBI Taxonomy" id="7160"/>
    <lineage>
        <taxon>Eukaryota</taxon>
        <taxon>Metazoa</taxon>
        <taxon>Ecdysozoa</taxon>
        <taxon>Arthropoda</taxon>
        <taxon>Hexapoda</taxon>
        <taxon>Insecta</taxon>
        <taxon>Pterygota</taxon>
        <taxon>Neoptera</taxon>
        <taxon>Endopterygota</taxon>
        <taxon>Diptera</taxon>
        <taxon>Nematocera</taxon>
        <taxon>Culicoidea</taxon>
        <taxon>Culicidae</taxon>
        <taxon>Culicinae</taxon>
        <taxon>Aedini</taxon>
        <taxon>Aedes</taxon>
        <taxon>Stegomyia</taxon>
    </lineage>
</organism>
<evidence type="ECO:0000256" key="4">
    <source>
        <dbReference type="ARBA" id="ARBA00023155"/>
    </source>
</evidence>
<dbReference type="RefSeq" id="XP_019534116.2">
    <property type="nucleotide sequence ID" value="XM_019678571.3"/>
</dbReference>
<evidence type="ECO:0000256" key="5">
    <source>
        <dbReference type="ARBA" id="ARBA00023242"/>
    </source>
</evidence>
<reference evidence="10" key="2">
    <citation type="submission" date="2025-05" db="UniProtKB">
        <authorList>
            <consortium name="EnsemblMetazoa"/>
        </authorList>
    </citation>
    <scope>IDENTIFICATION</scope>
    <source>
        <strain evidence="10">Foshan</strain>
    </source>
</reference>
<keyword evidence="11" id="KW-1185">Reference proteome</keyword>
<dbReference type="PROSITE" id="PS50071">
    <property type="entry name" value="HOMEOBOX_2"/>
    <property type="match status" value="1"/>
</dbReference>
<dbReference type="Gene3D" id="1.10.10.60">
    <property type="entry name" value="Homeodomain-like"/>
    <property type="match status" value="1"/>
</dbReference>
<sequence length="277" mass="32055">MFGNEHLEDPRVAKEEPDVQTNLSKDKSPFVSIFTIESILGLNSQLSKSSINDKMLSSLDTRQMPQVLAPDGIKNSPTNYFHYSGINPLHQPASPDIPLLSTNLLGITYPSSCHSYMQHDLFAAQLHSPVGLVSCDGSFRPRYPFLNADTHIKRKRRHRTIFTEEQLEQLEATFDKTHYPDVLLREKLAVKVDLKEERVEVWFKNRRAKWRKQKREEQEQYSNFDINNKIRKFINIPVNTQEKLRQLQSEMLSSKDKMVSKFEDMSTSDDASDVEVV</sequence>
<comment type="subcellular location">
    <subcellularLocation>
        <location evidence="1 6 7">Nucleus</location>
    </subcellularLocation>
</comment>
<dbReference type="InterPro" id="IPR051440">
    <property type="entry name" value="Goosecoid-like_HB"/>
</dbReference>
<evidence type="ECO:0000256" key="3">
    <source>
        <dbReference type="ARBA" id="ARBA00023125"/>
    </source>
</evidence>
<evidence type="ECO:0000256" key="8">
    <source>
        <dbReference type="SAM" id="MobiDB-lite"/>
    </source>
</evidence>
<dbReference type="Proteomes" id="UP000069940">
    <property type="component" value="Unassembled WGS sequence"/>
</dbReference>
<dbReference type="Pfam" id="PF00046">
    <property type="entry name" value="Homeodomain"/>
    <property type="match status" value="1"/>
</dbReference>
<dbReference type="InterPro" id="IPR017970">
    <property type="entry name" value="Homeobox_CS"/>
</dbReference>
<dbReference type="GeneID" id="109405483"/>
<dbReference type="InterPro" id="IPR009057">
    <property type="entry name" value="Homeodomain-like_sf"/>
</dbReference>
<feature type="domain" description="Homeobox" evidence="9">
    <location>
        <begin position="153"/>
        <end position="213"/>
    </location>
</feature>